<sequence length="73" mass="7822">MPTPPGSDSSAPEFLTVDEAAILLRVNRKTLYESIRRGGVPGAVHLGRSVRLRRSVLLSWTPGNSSPALGKKP</sequence>
<protein>
    <submittedName>
        <fullName evidence="2">Helix-turn-helix domain-containing protein</fullName>
    </submittedName>
</protein>
<evidence type="ECO:0000259" key="1">
    <source>
        <dbReference type="Pfam" id="PF12728"/>
    </source>
</evidence>
<evidence type="ECO:0000313" key="3">
    <source>
        <dbReference type="Proteomes" id="UP001207654"/>
    </source>
</evidence>
<reference evidence="2 3" key="1">
    <citation type="submission" date="2022-11" db="EMBL/GenBank/DDBJ databases">
        <title>Minimal conservation of predation-associated metabolite biosynthetic gene clusters underscores biosynthetic potential of Myxococcota including descriptions for ten novel species: Archangium lansinium sp. nov., Myxococcus landrumus sp. nov., Nannocystis bai.</title>
        <authorList>
            <person name="Ahearne A."/>
            <person name="Stevens C."/>
            <person name="Phillips K."/>
        </authorList>
    </citation>
    <scope>NUCLEOTIDE SEQUENCE [LARGE SCALE GENOMIC DNA]</scope>
    <source>
        <strain evidence="2 3">MIWBW</strain>
    </source>
</reference>
<accession>A0ABT4AA49</accession>
<proteinExistence type="predicted"/>
<dbReference type="Proteomes" id="UP001207654">
    <property type="component" value="Unassembled WGS sequence"/>
</dbReference>
<dbReference type="NCBIfam" id="TIGR01764">
    <property type="entry name" value="excise"/>
    <property type="match status" value="1"/>
</dbReference>
<dbReference type="EMBL" id="JAPNKA010000001">
    <property type="protein sequence ID" value="MCY1078530.1"/>
    <property type="molecule type" value="Genomic_DNA"/>
</dbReference>
<keyword evidence="3" id="KW-1185">Reference proteome</keyword>
<name>A0ABT4AA49_9BACT</name>
<dbReference type="InterPro" id="IPR041657">
    <property type="entry name" value="HTH_17"/>
</dbReference>
<feature type="domain" description="Helix-turn-helix" evidence="1">
    <location>
        <begin position="14"/>
        <end position="60"/>
    </location>
</feature>
<organism evidence="2 3">
    <name type="scientific">Archangium lansingense</name>
    <dbReference type="NCBI Taxonomy" id="2995310"/>
    <lineage>
        <taxon>Bacteria</taxon>
        <taxon>Pseudomonadati</taxon>
        <taxon>Myxococcota</taxon>
        <taxon>Myxococcia</taxon>
        <taxon>Myxococcales</taxon>
        <taxon>Cystobacterineae</taxon>
        <taxon>Archangiaceae</taxon>
        <taxon>Archangium</taxon>
    </lineage>
</organism>
<dbReference type="InterPro" id="IPR010093">
    <property type="entry name" value="SinI_DNA-bd"/>
</dbReference>
<dbReference type="Pfam" id="PF12728">
    <property type="entry name" value="HTH_17"/>
    <property type="match status" value="1"/>
</dbReference>
<evidence type="ECO:0000313" key="2">
    <source>
        <dbReference type="EMBL" id="MCY1078530.1"/>
    </source>
</evidence>
<comment type="caution">
    <text evidence="2">The sequence shown here is derived from an EMBL/GenBank/DDBJ whole genome shotgun (WGS) entry which is preliminary data.</text>
</comment>
<gene>
    <name evidence="2" type="ORF">OV287_29060</name>
</gene>